<dbReference type="InterPro" id="IPR015421">
    <property type="entry name" value="PyrdxlP-dep_Trfase_major"/>
</dbReference>
<accession>A0ABP8EJC1</accession>
<evidence type="ECO:0000256" key="3">
    <source>
        <dbReference type="ARBA" id="ARBA00022679"/>
    </source>
</evidence>
<organism evidence="6 7">
    <name type="scientific">Brevibacterium daeguense</name>
    <dbReference type="NCBI Taxonomy" id="909936"/>
    <lineage>
        <taxon>Bacteria</taxon>
        <taxon>Bacillati</taxon>
        <taxon>Actinomycetota</taxon>
        <taxon>Actinomycetes</taxon>
        <taxon>Micrococcales</taxon>
        <taxon>Brevibacteriaceae</taxon>
        <taxon>Brevibacterium</taxon>
    </lineage>
</organism>
<dbReference type="SUPFAM" id="SSF53383">
    <property type="entry name" value="PLP-dependent transferases"/>
    <property type="match status" value="1"/>
</dbReference>
<dbReference type="InterPro" id="IPR004839">
    <property type="entry name" value="Aminotransferase_I/II_large"/>
</dbReference>
<dbReference type="CDD" id="cd00609">
    <property type="entry name" value="AAT_like"/>
    <property type="match status" value="1"/>
</dbReference>
<keyword evidence="3" id="KW-0808">Transferase</keyword>
<evidence type="ECO:0000313" key="7">
    <source>
        <dbReference type="Proteomes" id="UP001501586"/>
    </source>
</evidence>
<dbReference type="InterPro" id="IPR015424">
    <property type="entry name" value="PyrdxlP-dep_Trfase"/>
</dbReference>
<keyword evidence="4" id="KW-0663">Pyridoxal phosphate</keyword>
<evidence type="ECO:0000256" key="1">
    <source>
        <dbReference type="ARBA" id="ARBA00001933"/>
    </source>
</evidence>
<dbReference type="InterPro" id="IPR051326">
    <property type="entry name" value="Kynurenine-oxoglutarate_AT"/>
</dbReference>
<evidence type="ECO:0000313" key="6">
    <source>
        <dbReference type="EMBL" id="GAA4284059.1"/>
    </source>
</evidence>
<evidence type="ECO:0000259" key="5">
    <source>
        <dbReference type="Pfam" id="PF00155"/>
    </source>
</evidence>
<evidence type="ECO:0000256" key="2">
    <source>
        <dbReference type="ARBA" id="ARBA00022576"/>
    </source>
</evidence>
<keyword evidence="7" id="KW-1185">Reference proteome</keyword>
<dbReference type="GO" id="GO:0008483">
    <property type="term" value="F:transaminase activity"/>
    <property type="evidence" value="ECO:0007669"/>
    <property type="project" value="UniProtKB-KW"/>
</dbReference>
<dbReference type="Pfam" id="PF00155">
    <property type="entry name" value="Aminotran_1_2"/>
    <property type="match status" value="1"/>
</dbReference>
<dbReference type="Gene3D" id="3.90.1150.10">
    <property type="entry name" value="Aspartate Aminotransferase, domain 1"/>
    <property type="match status" value="1"/>
</dbReference>
<dbReference type="PANTHER" id="PTHR43807:SF20">
    <property type="entry name" value="FI04487P"/>
    <property type="match status" value="1"/>
</dbReference>
<comment type="caution">
    <text evidence="6">The sequence shown here is derived from an EMBL/GenBank/DDBJ whole genome shotgun (WGS) entry which is preliminary data.</text>
</comment>
<proteinExistence type="predicted"/>
<dbReference type="PANTHER" id="PTHR43807">
    <property type="entry name" value="FI04487P"/>
    <property type="match status" value="1"/>
</dbReference>
<evidence type="ECO:0000256" key="4">
    <source>
        <dbReference type="ARBA" id="ARBA00022898"/>
    </source>
</evidence>
<protein>
    <submittedName>
        <fullName evidence="6">Pyridoxal phosphate-dependent aminotransferase</fullName>
    </submittedName>
</protein>
<feature type="domain" description="Aminotransferase class I/classII large" evidence="5">
    <location>
        <begin position="44"/>
        <end position="358"/>
    </location>
</feature>
<dbReference type="InterPro" id="IPR015422">
    <property type="entry name" value="PyrdxlP-dep_Trfase_small"/>
</dbReference>
<dbReference type="Gene3D" id="3.40.640.10">
    <property type="entry name" value="Type I PLP-dependent aspartate aminotransferase-like (Major domain)"/>
    <property type="match status" value="1"/>
</dbReference>
<reference evidence="7" key="1">
    <citation type="journal article" date="2019" name="Int. J. Syst. Evol. Microbiol.">
        <title>The Global Catalogue of Microorganisms (GCM) 10K type strain sequencing project: providing services to taxonomists for standard genome sequencing and annotation.</title>
        <authorList>
            <consortium name="The Broad Institute Genomics Platform"/>
            <consortium name="The Broad Institute Genome Sequencing Center for Infectious Disease"/>
            <person name="Wu L."/>
            <person name="Ma J."/>
        </authorList>
    </citation>
    <scope>NUCLEOTIDE SEQUENCE [LARGE SCALE GENOMIC DNA]</scope>
    <source>
        <strain evidence="7">JCM 17458</strain>
    </source>
</reference>
<gene>
    <name evidence="6" type="ORF">GCM10022261_15900</name>
</gene>
<comment type="cofactor">
    <cofactor evidence="1">
        <name>pyridoxal 5'-phosphate</name>
        <dbReference type="ChEBI" id="CHEBI:597326"/>
    </cofactor>
</comment>
<sequence length="422" mass="44931">MPDLQRAPLWHHMAEAAGLVRADGTIGETIFGQMTQLALQHGAVNLGQGAPGTPAPDFLLEAADAAMRAGFNQYAPGQGFPELIAAVAEQREREHGHQVEPENVLITVGATEALTAAIMALVPAGSEVIVLEPFYDSYAAAIAAAGARMVTVPLLPNDAGSFAPDWQAFEAAVSPSTTAILVNTPHNPTGAVLPLEHLQRIFTAAQRADAWLITDEVYEYLVYGASHESIAAHVDEPERVVTISSAGKTFNVTGWKIGWAVAAPAVREAIQSVKQFLTFTAGSPFQPAVAQALRSRLDFPVANRDSLADRRDTLLAALRQVPGLTVREPAAGYFALVDFASITSEDALTLNERITRDFGFTGIPVASLCRAGSVTAEYYRSTIRYSFCKAPAEIEAAAERIASLGTAIAAGTFTPEHHRPKH</sequence>
<name>A0ABP8EJC1_9MICO</name>
<dbReference type="EMBL" id="BAABAZ010000005">
    <property type="protein sequence ID" value="GAA4284059.1"/>
    <property type="molecule type" value="Genomic_DNA"/>
</dbReference>
<keyword evidence="2 6" id="KW-0032">Aminotransferase</keyword>
<dbReference type="Proteomes" id="UP001501586">
    <property type="component" value="Unassembled WGS sequence"/>
</dbReference>